<evidence type="ECO:0000313" key="1">
    <source>
        <dbReference type="EMBL" id="CAG8472445.1"/>
    </source>
</evidence>
<organism evidence="1 2">
    <name type="scientific">Ambispora gerdemannii</name>
    <dbReference type="NCBI Taxonomy" id="144530"/>
    <lineage>
        <taxon>Eukaryota</taxon>
        <taxon>Fungi</taxon>
        <taxon>Fungi incertae sedis</taxon>
        <taxon>Mucoromycota</taxon>
        <taxon>Glomeromycotina</taxon>
        <taxon>Glomeromycetes</taxon>
        <taxon>Archaeosporales</taxon>
        <taxon>Ambisporaceae</taxon>
        <taxon>Ambispora</taxon>
    </lineage>
</organism>
<evidence type="ECO:0000313" key="2">
    <source>
        <dbReference type="Proteomes" id="UP000789831"/>
    </source>
</evidence>
<accession>A0A9N8Z893</accession>
<comment type="caution">
    <text evidence="1">The sequence shown here is derived from an EMBL/GenBank/DDBJ whole genome shotgun (WGS) entry which is preliminary data.</text>
</comment>
<reference evidence="1" key="1">
    <citation type="submission" date="2021-06" db="EMBL/GenBank/DDBJ databases">
        <authorList>
            <person name="Kallberg Y."/>
            <person name="Tangrot J."/>
            <person name="Rosling A."/>
        </authorList>
    </citation>
    <scope>NUCLEOTIDE SEQUENCE</scope>
    <source>
        <strain evidence="1">MT106</strain>
    </source>
</reference>
<proteinExistence type="predicted"/>
<dbReference type="Proteomes" id="UP000789831">
    <property type="component" value="Unassembled WGS sequence"/>
</dbReference>
<gene>
    <name evidence="1" type="ORF">AGERDE_LOCUS2806</name>
</gene>
<keyword evidence="2" id="KW-1185">Reference proteome</keyword>
<name>A0A9N8Z893_9GLOM</name>
<dbReference type="EMBL" id="CAJVPL010000247">
    <property type="protein sequence ID" value="CAG8472445.1"/>
    <property type="molecule type" value="Genomic_DNA"/>
</dbReference>
<dbReference type="AlphaFoldDB" id="A0A9N8Z893"/>
<protein>
    <submittedName>
        <fullName evidence="1">11196_t:CDS:1</fullName>
    </submittedName>
</protein>
<sequence>MESSQKENFIPYPCQDWLGITLELIQKFVRKLEIEGPFIPEGRKDDKEFFKYEPA</sequence>